<keyword evidence="2" id="KW-1185">Reference proteome</keyword>
<organism evidence="2 3">
    <name type="scientific">Drosophila suzukii</name>
    <name type="common">Spotted-wing drosophila fruit fly</name>
    <dbReference type="NCBI Taxonomy" id="28584"/>
    <lineage>
        <taxon>Eukaryota</taxon>
        <taxon>Metazoa</taxon>
        <taxon>Ecdysozoa</taxon>
        <taxon>Arthropoda</taxon>
        <taxon>Hexapoda</taxon>
        <taxon>Insecta</taxon>
        <taxon>Pterygota</taxon>
        <taxon>Neoptera</taxon>
        <taxon>Endopterygota</taxon>
        <taxon>Diptera</taxon>
        <taxon>Brachycera</taxon>
        <taxon>Muscomorpha</taxon>
        <taxon>Ephydroidea</taxon>
        <taxon>Drosophilidae</taxon>
        <taxon>Drosophila</taxon>
        <taxon>Sophophora</taxon>
    </lineage>
</organism>
<dbReference type="GeneID" id="108008919"/>
<dbReference type="AlphaFoldDB" id="A0AB39Z4S3"/>
<dbReference type="Proteomes" id="UP001652628">
    <property type="component" value="Chromosome 2R"/>
</dbReference>
<keyword evidence="1" id="KW-0472">Membrane</keyword>
<dbReference type="RefSeq" id="XP_016928315.2">
    <property type="nucleotide sequence ID" value="XM_017072826.4"/>
</dbReference>
<feature type="transmembrane region" description="Helical" evidence="1">
    <location>
        <begin position="22"/>
        <end position="47"/>
    </location>
</feature>
<sequence>MPGSENFTALGVSEEERAHNNLMMVIATLTWLMLSCLTLFIYCCNYWQVLRPYSQRNREESQPQQSTLLSVDD</sequence>
<name>A0AB39Z4S3_DROSZ</name>
<keyword evidence="1" id="KW-1133">Transmembrane helix</keyword>
<evidence type="ECO:0000313" key="2">
    <source>
        <dbReference type="Proteomes" id="UP001652628"/>
    </source>
</evidence>
<reference evidence="3" key="1">
    <citation type="submission" date="2025-08" db="UniProtKB">
        <authorList>
            <consortium name="RefSeq"/>
        </authorList>
    </citation>
    <scope>IDENTIFICATION</scope>
</reference>
<protein>
    <submittedName>
        <fullName evidence="3">Uncharacterized protein</fullName>
    </submittedName>
</protein>
<evidence type="ECO:0000256" key="1">
    <source>
        <dbReference type="SAM" id="Phobius"/>
    </source>
</evidence>
<evidence type="ECO:0000313" key="3">
    <source>
        <dbReference type="RefSeq" id="XP_016928315.2"/>
    </source>
</evidence>
<proteinExistence type="predicted"/>
<gene>
    <name evidence="3" type="primary">LOC108008919</name>
</gene>
<accession>A0AB39Z4S3</accession>
<keyword evidence="1" id="KW-0812">Transmembrane</keyword>